<evidence type="ECO:0000313" key="3">
    <source>
        <dbReference type="Proteomes" id="UP001515480"/>
    </source>
</evidence>
<dbReference type="PANTHER" id="PTHR12651:SF1">
    <property type="entry name" value="26S PROTEASOME NON-ATPASE REGULATORY SUBUNIT 9"/>
    <property type="match status" value="1"/>
</dbReference>
<keyword evidence="3" id="KW-1185">Reference proteome</keyword>
<name>A0AB34IWU2_PRYPA</name>
<dbReference type="GO" id="GO:0005737">
    <property type="term" value="C:cytoplasm"/>
    <property type="evidence" value="ECO:0007669"/>
    <property type="project" value="TreeGrafter"/>
</dbReference>
<reference evidence="2 3" key="1">
    <citation type="journal article" date="2024" name="Science">
        <title>Giant polyketide synthase enzymes in the biosynthesis of giant marine polyether toxins.</title>
        <authorList>
            <person name="Fallon T.R."/>
            <person name="Shende V.V."/>
            <person name="Wierzbicki I.H."/>
            <person name="Pendleton A.L."/>
            <person name="Watervoot N.F."/>
            <person name="Auber R.P."/>
            <person name="Gonzalez D.J."/>
            <person name="Wisecaver J.H."/>
            <person name="Moore B.S."/>
        </authorList>
    </citation>
    <scope>NUCLEOTIDE SEQUENCE [LARGE SCALE GENOMIC DNA]</scope>
    <source>
        <strain evidence="2 3">12B1</strain>
    </source>
</reference>
<proteinExistence type="predicted"/>
<dbReference type="InterPro" id="IPR032675">
    <property type="entry name" value="LRR_dom_sf"/>
</dbReference>
<dbReference type="Pfam" id="PF13516">
    <property type="entry name" value="LRR_6"/>
    <property type="match status" value="1"/>
</dbReference>
<dbReference type="Gene3D" id="3.80.10.10">
    <property type="entry name" value="Ribonuclease Inhibitor"/>
    <property type="match status" value="1"/>
</dbReference>
<evidence type="ECO:0000256" key="1">
    <source>
        <dbReference type="SAM" id="MobiDB-lite"/>
    </source>
</evidence>
<dbReference type="InterPro" id="IPR035269">
    <property type="entry name" value="PSMD9"/>
</dbReference>
<evidence type="ECO:0000313" key="2">
    <source>
        <dbReference type="EMBL" id="KAL1507230.1"/>
    </source>
</evidence>
<sequence>MSATEGLEGMRLDQQAPPGSDRAAAAGLDGAPLVLRYAARKLVAHPMLVSELRFGCCGLTDEHIPALVGALSFSQSKLQVLDLVFNHITDKGLAQLCKAVAAEGGADLTEIFLGGNESTAEGRAELTATLQTACPLLRVEWTPRLHKAEPLATVGLVYKNSPAKRAGLLQGDKVMAWGMLQTGCNLHNRFGFQPDYGNDPSDPFLRACKFENVLQSISPVVRSSISQPIDVVVERVTDAGRAEQFMLTLVPERWSGQGLIGCILK</sequence>
<dbReference type="EMBL" id="JBGBPQ010000018">
    <property type="protein sequence ID" value="KAL1507230.1"/>
    <property type="molecule type" value="Genomic_DNA"/>
</dbReference>
<protein>
    <submittedName>
        <fullName evidence="2">Uncharacterized protein</fullName>
    </submittedName>
</protein>
<dbReference type="Proteomes" id="UP001515480">
    <property type="component" value="Unassembled WGS sequence"/>
</dbReference>
<organism evidence="2 3">
    <name type="scientific">Prymnesium parvum</name>
    <name type="common">Toxic golden alga</name>
    <dbReference type="NCBI Taxonomy" id="97485"/>
    <lineage>
        <taxon>Eukaryota</taxon>
        <taxon>Haptista</taxon>
        <taxon>Haptophyta</taxon>
        <taxon>Prymnesiophyceae</taxon>
        <taxon>Prymnesiales</taxon>
        <taxon>Prymnesiaceae</taxon>
        <taxon>Prymnesium</taxon>
    </lineage>
</organism>
<comment type="caution">
    <text evidence="2">The sequence shown here is derived from an EMBL/GenBank/DDBJ whole genome shotgun (WGS) entry which is preliminary data.</text>
</comment>
<dbReference type="InterPro" id="IPR001611">
    <property type="entry name" value="Leu-rich_rpt"/>
</dbReference>
<dbReference type="AlphaFoldDB" id="A0AB34IWU2"/>
<accession>A0AB34IWU2</accession>
<dbReference type="InterPro" id="IPR036034">
    <property type="entry name" value="PDZ_sf"/>
</dbReference>
<gene>
    <name evidence="2" type="ORF">AB1Y20_008079</name>
</gene>
<dbReference type="GO" id="GO:0005634">
    <property type="term" value="C:nucleus"/>
    <property type="evidence" value="ECO:0007669"/>
    <property type="project" value="TreeGrafter"/>
</dbReference>
<dbReference type="Gene3D" id="2.30.42.10">
    <property type="match status" value="1"/>
</dbReference>
<dbReference type="GO" id="GO:0070682">
    <property type="term" value="P:proteasome regulatory particle assembly"/>
    <property type="evidence" value="ECO:0007669"/>
    <property type="project" value="InterPro"/>
</dbReference>
<feature type="region of interest" description="Disordered" evidence="1">
    <location>
        <begin position="1"/>
        <end position="23"/>
    </location>
</feature>
<dbReference type="PANTHER" id="PTHR12651">
    <property type="entry name" value="26S PROTEASOME NON-ATPASE REGULATORY SUBUNIT 9"/>
    <property type="match status" value="1"/>
</dbReference>
<dbReference type="SUPFAM" id="SSF52047">
    <property type="entry name" value="RNI-like"/>
    <property type="match status" value="1"/>
</dbReference>